<dbReference type="AlphaFoldDB" id="A0AA88QNX1"/>
<dbReference type="PANTHER" id="PTHR31618:SF16">
    <property type="entry name" value="MECHANOSENSITIVE ION CHANNEL PROTEIN"/>
    <property type="match status" value="1"/>
</dbReference>
<comment type="caution">
    <text evidence="4">The sequence shown here is derived from an EMBL/GenBank/DDBJ whole genome shotgun (WGS) entry which is preliminary data.</text>
</comment>
<dbReference type="EMBL" id="JAVXUO010002326">
    <property type="protein sequence ID" value="KAK2974269.1"/>
    <property type="molecule type" value="Genomic_DNA"/>
</dbReference>
<name>A0AA88QNX1_9ASTE</name>
<dbReference type="InterPro" id="IPR016688">
    <property type="entry name" value="MscS-like_plants/fungi"/>
</dbReference>
<feature type="transmembrane region" description="Helical" evidence="3">
    <location>
        <begin position="130"/>
        <end position="150"/>
    </location>
</feature>
<evidence type="ECO:0000256" key="2">
    <source>
        <dbReference type="ARBA" id="ARBA00008017"/>
    </source>
</evidence>
<dbReference type="Proteomes" id="UP001187471">
    <property type="component" value="Unassembled WGS sequence"/>
</dbReference>
<evidence type="ECO:0000313" key="5">
    <source>
        <dbReference type="Proteomes" id="UP001187471"/>
    </source>
</evidence>
<feature type="transmembrane region" description="Helical" evidence="3">
    <location>
        <begin position="206"/>
        <end position="224"/>
    </location>
</feature>
<sequence>MFFFLLNRRILDLAHEDDSTRQIRSEFEAKVAARKIFRNVAKADSNHHGFFVQPYTSYASGKFICIEDLKQFLQEKEALKTMSLLEGSSECEKISKSSLKNWVVKTFSERRALALALNDTKNAVKKLHKMVNVLVSIITVVICLDILGVQTRKILPFISSQFLVVAFIFGNTLKTIFEAIIFLFVMHPFDVGDRCEIDGVQSKKDHWHPAPTIVVMNLVGLNMLKMSLWPKHRMDHQDMGEKFARRTLLIEEMVKIFKELDIEYSLRPIDINVRSLPAMESSQLASSWTIC</sequence>
<organism evidence="4 5">
    <name type="scientific">Escallonia rubra</name>
    <dbReference type="NCBI Taxonomy" id="112253"/>
    <lineage>
        <taxon>Eukaryota</taxon>
        <taxon>Viridiplantae</taxon>
        <taxon>Streptophyta</taxon>
        <taxon>Embryophyta</taxon>
        <taxon>Tracheophyta</taxon>
        <taxon>Spermatophyta</taxon>
        <taxon>Magnoliopsida</taxon>
        <taxon>eudicotyledons</taxon>
        <taxon>Gunneridae</taxon>
        <taxon>Pentapetalae</taxon>
        <taxon>asterids</taxon>
        <taxon>campanulids</taxon>
        <taxon>Escalloniales</taxon>
        <taxon>Escalloniaceae</taxon>
        <taxon>Escallonia</taxon>
    </lineage>
</organism>
<proteinExistence type="inferred from homology"/>
<dbReference type="GO" id="GO:0008381">
    <property type="term" value="F:mechanosensitive monoatomic ion channel activity"/>
    <property type="evidence" value="ECO:0007669"/>
    <property type="project" value="TreeGrafter"/>
</dbReference>
<evidence type="ECO:0000313" key="4">
    <source>
        <dbReference type="EMBL" id="KAK2974269.1"/>
    </source>
</evidence>
<dbReference type="PANTHER" id="PTHR31618">
    <property type="entry name" value="MECHANOSENSITIVE ION CHANNEL PROTEIN 5"/>
    <property type="match status" value="1"/>
</dbReference>
<dbReference type="GO" id="GO:0005886">
    <property type="term" value="C:plasma membrane"/>
    <property type="evidence" value="ECO:0007669"/>
    <property type="project" value="TreeGrafter"/>
</dbReference>
<keyword evidence="5" id="KW-1185">Reference proteome</keyword>
<keyword evidence="3" id="KW-1133">Transmembrane helix</keyword>
<keyword evidence="3" id="KW-0812">Transmembrane</keyword>
<gene>
    <name evidence="4" type="ORF">RJ640_016755</name>
</gene>
<protein>
    <recommendedName>
        <fullName evidence="6">Mechanosensitive ion channel domain-containing protein</fullName>
    </recommendedName>
</protein>
<evidence type="ECO:0008006" key="6">
    <source>
        <dbReference type="Google" id="ProtNLM"/>
    </source>
</evidence>
<accession>A0AA88QNX1</accession>
<evidence type="ECO:0000256" key="3">
    <source>
        <dbReference type="SAM" id="Phobius"/>
    </source>
</evidence>
<keyword evidence="3" id="KW-0472">Membrane</keyword>
<feature type="transmembrane region" description="Helical" evidence="3">
    <location>
        <begin position="162"/>
        <end position="186"/>
    </location>
</feature>
<dbReference type="GO" id="GO:0006820">
    <property type="term" value="P:monoatomic anion transport"/>
    <property type="evidence" value="ECO:0007669"/>
    <property type="project" value="TreeGrafter"/>
</dbReference>
<evidence type="ECO:0000256" key="1">
    <source>
        <dbReference type="ARBA" id="ARBA00004141"/>
    </source>
</evidence>
<comment type="subcellular location">
    <subcellularLocation>
        <location evidence="1">Membrane</location>
        <topology evidence="1">Multi-pass membrane protein</topology>
    </subcellularLocation>
</comment>
<reference evidence="4" key="1">
    <citation type="submission" date="2022-12" db="EMBL/GenBank/DDBJ databases">
        <title>Draft genome assemblies for two species of Escallonia (Escalloniales).</title>
        <authorList>
            <person name="Chanderbali A."/>
            <person name="Dervinis C."/>
            <person name="Anghel I."/>
            <person name="Soltis D."/>
            <person name="Soltis P."/>
            <person name="Zapata F."/>
        </authorList>
    </citation>
    <scope>NUCLEOTIDE SEQUENCE</scope>
    <source>
        <strain evidence="4">UCBG92.1500</strain>
        <tissue evidence="4">Leaf</tissue>
    </source>
</reference>
<comment type="similarity">
    <text evidence="2">Belongs to the MscS (TC 1.A.23) family.</text>
</comment>